<dbReference type="GO" id="GO:0015074">
    <property type="term" value="P:DNA integration"/>
    <property type="evidence" value="ECO:0007669"/>
    <property type="project" value="InterPro"/>
</dbReference>
<dbReference type="PANTHER" id="PTHR30349">
    <property type="entry name" value="PHAGE INTEGRASE-RELATED"/>
    <property type="match status" value="1"/>
</dbReference>
<proteinExistence type="predicted"/>
<dbReference type="CDD" id="cd00397">
    <property type="entry name" value="DNA_BRE_C"/>
    <property type="match status" value="1"/>
</dbReference>
<dbReference type="Pfam" id="PF00589">
    <property type="entry name" value="Phage_integrase"/>
    <property type="match status" value="1"/>
</dbReference>
<sequence length="407" mass="44744">MKPPAYCHHKPTDQAYVTVRDGTKRRVIYLGAFGSAESYRRYGEVIAGVAPSASPPLSPTPPSSPEGISLADAYALWIARCRVYYRLSDGEPSDETENNERSWAPLLALFPEALIVSLTKKNYTAVREEMIRRGWCRKLITQRWGRILRGLKWLAAEEYIPDATVLAATLPRLQPYRSAAPETEPVKPVPLADVRATQKYLRPFVAAMVELQLLTGMRPGEVRKLRLCDLVWEETATGCGGGRRLVALRLGRHKTIHRGKVRLIPLSGSASELLTPYALSSKDADAVLFSPAAAPDTPKRWRNVTLLSRCAYADTIRFAAQRAGVAQWSPGQIRHLVATVTRKNINLDAARALLGHSSPTTTLIYAERDEAIARAAVEALEKALHPPPPPKPTPEAPPGPPPTPPQS</sequence>
<evidence type="ECO:0000259" key="3">
    <source>
        <dbReference type="PROSITE" id="PS51898"/>
    </source>
</evidence>
<feature type="compositionally biased region" description="Pro residues" evidence="2">
    <location>
        <begin position="385"/>
        <end position="407"/>
    </location>
</feature>
<dbReference type="InterPro" id="IPR050090">
    <property type="entry name" value="Tyrosine_recombinase_XerCD"/>
</dbReference>
<evidence type="ECO:0000256" key="1">
    <source>
        <dbReference type="ARBA" id="ARBA00023172"/>
    </source>
</evidence>
<gene>
    <name evidence="4" type="ORF">PX52LOC_08221</name>
</gene>
<dbReference type="AlphaFoldDB" id="A0A5C1AU13"/>
<dbReference type="Gene3D" id="1.10.443.10">
    <property type="entry name" value="Intergrase catalytic core"/>
    <property type="match status" value="1"/>
</dbReference>
<name>A0A5C1AU13_9BACT</name>
<evidence type="ECO:0000313" key="4">
    <source>
        <dbReference type="EMBL" id="QEL21092.1"/>
    </source>
</evidence>
<dbReference type="InterPro" id="IPR013762">
    <property type="entry name" value="Integrase-like_cat_sf"/>
</dbReference>
<dbReference type="KEGG" id="lrs:PX52LOC_08221"/>
<dbReference type="PROSITE" id="PS51898">
    <property type="entry name" value="TYR_RECOMBINASE"/>
    <property type="match status" value="1"/>
</dbReference>
<keyword evidence="1" id="KW-0233">DNA recombination</keyword>
<protein>
    <submittedName>
        <fullName evidence="4">Site-specific integrase</fullName>
    </submittedName>
</protein>
<dbReference type="Proteomes" id="UP000324974">
    <property type="component" value="Chromosome"/>
</dbReference>
<dbReference type="RefSeq" id="WP_149115333.1">
    <property type="nucleotide sequence ID" value="NZ_CP042425.1"/>
</dbReference>
<dbReference type="EMBL" id="CP042425">
    <property type="protein sequence ID" value="QEL21092.1"/>
    <property type="molecule type" value="Genomic_DNA"/>
</dbReference>
<keyword evidence="5" id="KW-1185">Reference proteome</keyword>
<evidence type="ECO:0000256" key="2">
    <source>
        <dbReference type="SAM" id="MobiDB-lite"/>
    </source>
</evidence>
<evidence type="ECO:0000313" key="5">
    <source>
        <dbReference type="Proteomes" id="UP000324974"/>
    </source>
</evidence>
<feature type="domain" description="Tyr recombinase" evidence="3">
    <location>
        <begin position="184"/>
        <end position="378"/>
    </location>
</feature>
<dbReference type="InterPro" id="IPR002104">
    <property type="entry name" value="Integrase_catalytic"/>
</dbReference>
<accession>A0A5C1AU13</accession>
<dbReference type="PANTHER" id="PTHR30349:SF64">
    <property type="entry name" value="PROPHAGE INTEGRASE INTD-RELATED"/>
    <property type="match status" value="1"/>
</dbReference>
<dbReference type="GO" id="GO:0003677">
    <property type="term" value="F:DNA binding"/>
    <property type="evidence" value="ECO:0007669"/>
    <property type="project" value="InterPro"/>
</dbReference>
<dbReference type="OrthoDB" id="254233at2"/>
<dbReference type="InterPro" id="IPR011010">
    <property type="entry name" value="DNA_brk_join_enz"/>
</dbReference>
<feature type="region of interest" description="Disordered" evidence="2">
    <location>
        <begin position="380"/>
        <end position="407"/>
    </location>
</feature>
<dbReference type="GO" id="GO:0006310">
    <property type="term" value="P:DNA recombination"/>
    <property type="evidence" value="ECO:0007669"/>
    <property type="project" value="UniProtKB-KW"/>
</dbReference>
<organism evidence="4 5">
    <name type="scientific">Limnoglobus roseus</name>
    <dbReference type="NCBI Taxonomy" id="2598579"/>
    <lineage>
        <taxon>Bacteria</taxon>
        <taxon>Pseudomonadati</taxon>
        <taxon>Planctomycetota</taxon>
        <taxon>Planctomycetia</taxon>
        <taxon>Gemmatales</taxon>
        <taxon>Gemmataceae</taxon>
        <taxon>Limnoglobus</taxon>
    </lineage>
</organism>
<dbReference type="SUPFAM" id="SSF56349">
    <property type="entry name" value="DNA breaking-rejoining enzymes"/>
    <property type="match status" value="1"/>
</dbReference>
<reference evidence="5" key="1">
    <citation type="submission" date="2019-08" db="EMBL/GenBank/DDBJ databases">
        <title>Limnoglobus roseus gen. nov., sp. nov., a novel freshwater planctomycete with a giant genome from the family Gemmataceae.</title>
        <authorList>
            <person name="Kulichevskaya I.S."/>
            <person name="Naumoff D.G."/>
            <person name="Miroshnikov K."/>
            <person name="Ivanova A."/>
            <person name="Philippov D.A."/>
            <person name="Hakobyan A."/>
            <person name="Rijpstra I.C."/>
            <person name="Sinninghe Damste J.S."/>
            <person name="Liesack W."/>
            <person name="Dedysh S.N."/>
        </authorList>
    </citation>
    <scope>NUCLEOTIDE SEQUENCE [LARGE SCALE GENOMIC DNA]</scope>
    <source>
        <strain evidence="5">PX52</strain>
    </source>
</reference>